<feature type="domain" description="Rieske" evidence="5">
    <location>
        <begin position="2"/>
        <end position="103"/>
    </location>
</feature>
<protein>
    <submittedName>
        <fullName evidence="6">Rieske (2Fe-2S) protein</fullName>
    </submittedName>
</protein>
<dbReference type="Proteomes" id="UP000195128">
    <property type="component" value="Unassembled WGS sequence"/>
</dbReference>
<organism evidence="6 7">
    <name type="scientific">Pseudomonas syringae</name>
    <dbReference type="NCBI Taxonomy" id="317"/>
    <lineage>
        <taxon>Bacteria</taxon>
        <taxon>Pseudomonadati</taxon>
        <taxon>Pseudomonadota</taxon>
        <taxon>Gammaproteobacteria</taxon>
        <taxon>Pseudomonadales</taxon>
        <taxon>Pseudomonadaceae</taxon>
        <taxon>Pseudomonas</taxon>
    </lineage>
</organism>
<gene>
    <name evidence="6" type="ORF">BW686_22995</name>
</gene>
<comment type="caution">
    <text evidence="6">The sequence shown here is derived from an EMBL/GenBank/DDBJ whole genome shotgun (WGS) entry which is preliminary data.</text>
</comment>
<proteinExistence type="predicted"/>
<dbReference type="GO" id="GO:0046872">
    <property type="term" value="F:metal ion binding"/>
    <property type="evidence" value="ECO:0007669"/>
    <property type="project" value="UniProtKB-KW"/>
</dbReference>
<keyword evidence="4" id="KW-0411">Iron-sulfur</keyword>
<dbReference type="Gene3D" id="2.102.10.10">
    <property type="entry name" value="Rieske [2Fe-2S] iron-sulphur domain"/>
    <property type="match status" value="1"/>
</dbReference>
<evidence type="ECO:0000256" key="3">
    <source>
        <dbReference type="ARBA" id="ARBA00023004"/>
    </source>
</evidence>
<dbReference type="InterPro" id="IPR017941">
    <property type="entry name" value="Rieske_2Fe-2S"/>
</dbReference>
<dbReference type="Pfam" id="PF00355">
    <property type="entry name" value="Rieske"/>
    <property type="match status" value="1"/>
</dbReference>
<evidence type="ECO:0000256" key="4">
    <source>
        <dbReference type="ARBA" id="ARBA00023014"/>
    </source>
</evidence>
<evidence type="ECO:0000313" key="6">
    <source>
        <dbReference type="EMBL" id="OUM05076.1"/>
    </source>
</evidence>
<keyword evidence="3" id="KW-0408">Iron</keyword>
<dbReference type="PANTHER" id="PTHR40261:SF1">
    <property type="entry name" value="RIESKE DOMAIN-CONTAINING PROTEIN"/>
    <property type="match status" value="1"/>
</dbReference>
<evidence type="ECO:0000256" key="2">
    <source>
        <dbReference type="ARBA" id="ARBA00022723"/>
    </source>
</evidence>
<dbReference type="RefSeq" id="WP_084919777.1">
    <property type="nucleotide sequence ID" value="NZ_MTSA01000022.1"/>
</dbReference>
<dbReference type="InterPro" id="IPR036922">
    <property type="entry name" value="Rieske_2Fe-2S_sf"/>
</dbReference>
<dbReference type="OrthoDB" id="9794779at2"/>
<dbReference type="EMBL" id="MTSA01000022">
    <property type="protein sequence ID" value="OUM05076.1"/>
    <property type="molecule type" value="Genomic_DNA"/>
</dbReference>
<keyword evidence="1" id="KW-0001">2Fe-2S</keyword>
<evidence type="ECO:0000313" key="7">
    <source>
        <dbReference type="Proteomes" id="UP000195128"/>
    </source>
</evidence>
<reference evidence="6 7" key="1">
    <citation type="submission" date="2017-01" db="EMBL/GenBank/DDBJ databases">
        <authorList>
            <person name="Mah S.A."/>
            <person name="Swanson W.J."/>
            <person name="Moy G.W."/>
            <person name="Vacquier V.D."/>
        </authorList>
    </citation>
    <scope>NUCLEOTIDE SEQUENCE [LARGE SCALE GENOMIC DNA]</scope>
    <source>
        <strain evidence="6">PDD-32b-74</strain>
    </source>
</reference>
<evidence type="ECO:0000259" key="5">
    <source>
        <dbReference type="PROSITE" id="PS51296"/>
    </source>
</evidence>
<dbReference type="CDD" id="cd03467">
    <property type="entry name" value="Rieske"/>
    <property type="match status" value="1"/>
</dbReference>
<dbReference type="PROSITE" id="PS51296">
    <property type="entry name" value="RIESKE"/>
    <property type="match status" value="1"/>
</dbReference>
<dbReference type="GO" id="GO:0051537">
    <property type="term" value="F:2 iron, 2 sulfur cluster binding"/>
    <property type="evidence" value="ECO:0007669"/>
    <property type="project" value="UniProtKB-KW"/>
</dbReference>
<keyword evidence="2" id="KW-0479">Metal-binding</keyword>
<accession>A0A244EKS3</accession>
<dbReference type="PANTHER" id="PTHR40261">
    <property type="match status" value="1"/>
</dbReference>
<dbReference type="SUPFAM" id="SSF50022">
    <property type="entry name" value="ISP domain"/>
    <property type="match status" value="1"/>
</dbReference>
<dbReference type="AlphaFoldDB" id="A0A244EKS3"/>
<evidence type="ECO:0000256" key="1">
    <source>
        <dbReference type="ARBA" id="ARBA00022714"/>
    </source>
</evidence>
<name>A0A244EKS3_PSESX</name>
<sequence>MIFLCPSSQLPEAQSRGFESGAHSLLAVRRQGKVFIYENRCPHRGIPLEWQPDQFLDSSASLIQCATHGALFLIENGECVSGPCEGQSLNALKCHEDRHGIWISLPSADEDH</sequence>